<reference evidence="1 2" key="1">
    <citation type="journal article" date="2020" name="Mol. Biol. Evol.">
        <title>Distinct Expression and Methylation Patterns for Genes with Different Fates following a Single Whole-Genome Duplication in Flowering Plants.</title>
        <authorList>
            <person name="Shi T."/>
            <person name="Rahmani R.S."/>
            <person name="Gugger P.F."/>
            <person name="Wang M."/>
            <person name="Li H."/>
            <person name="Zhang Y."/>
            <person name="Li Z."/>
            <person name="Wang Q."/>
            <person name="Van de Peer Y."/>
            <person name="Marchal K."/>
            <person name="Chen J."/>
        </authorList>
    </citation>
    <scope>NUCLEOTIDE SEQUENCE [LARGE SCALE GENOMIC DNA]</scope>
    <source>
        <tissue evidence="1">Leaf</tissue>
    </source>
</reference>
<dbReference type="Proteomes" id="UP000607653">
    <property type="component" value="Unassembled WGS sequence"/>
</dbReference>
<organism evidence="1 2">
    <name type="scientific">Nelumbo nucifera</name>
    <name type="common">Sacred lotus</name>
    <dbReference type="NCBI Taxonomy" id="4432"/>
    <lineage>
        <taxon>Eukaryota</taxon>
        <taxon>Viridiplantae</taxon>
        <taxon>Streptophyta</taxon>
        <taxon>Embryophyta</taxon>
        <taxon>Tracheophyta</taxon>
        <taxon>Spermatophyta</taxon>
        <taxon>Magnoliopsida</taxon>
        <taxon>Proteales</taxon>
        <taxon>Nelumbonaceae</taxon>
        <taxon>Nelumbo</taxon>
    </lineage>
</organism>
<gene>
    <name evidence="1" type="ORF">HUJ06_008521</name>
</gene>
<proteinExistence type="predicted"/>
<evidence type="ECO:0000313" key="2">
    <source>
        <dbReference type="Proteomes" id="UP000607653"/>
    </source>
</evidence>
<dbReference type="AlphaFoldDB" id="A0A822YZE5"/>
<accession>A0A822YZE5</accession>
<protein>
    <submittedName>
        <fullName evidence="1">Uncharacterized protein</fullName>
    </submittedName>
</protein>
<sequence>MRYTSFCLLDTCQKKAFHSASDGACVDEMDPAAAI</sequence>
<comment type="caution">
    <text evidence="1">The sequence shown here is derived from an EMBL/GenBank/DDBJ whole genome shotgun (WGS) entry which is preliminary data.</text>
</comment>
<keyword evidence="2" id="KW-1185">Reference proteome</keyword>
<dbReference type="EMBL" id="DUZY01000004">
    <property type="protein sequence ID" value="DAD37880.1"/>
    <property type="molecule type" value="Genomic_DNA"/>
</dbReference>
<evidence type="ECO:0000313" key="1">
    <source>
        <dbReference type="EMBL" id="DAD37880.1"/>
    </source>
</evidence>
<name>A0A822YZE5_NELNU</name>